<dbReference type="PANTHER" id="PTHR30050:SF5">
    <property type="entry name" value="DNAA REGULATORY INACTIVATOR HDA"/>
    <property type="match status" value="1"/>
</dbReference>
<dbReference type="Pfam" id="PF22688">
    <property type="entry name" value="Hda_lid"/>
    <property type="match status" value="1"/>
</dbReference>
<dbReference type="Proteomes" id="UP000219329">
    <property type="component" value="Unassembled WGS sequence"/>
</dbReference>
<dbReference type="SUPFAM" id="SSF52540">
    <property type="entry name" value="P-loop containing nucleoside triphosphate hydrolases"/>
    <property type="match status" value="1"/>
</dbReference>
<dbReference type="Pfam" id="PF00308">
    <property type="entry name" value="Bac_DnaA"/>
    <property type="match status" value="1"/>
</dbReference>
<evidence type="ECO:0000259" key="2">
    <source>
        <dbReference type="Pfam" id="PF22688"/>
    </source>
</evidence>
<comment type="caution">
    <text evidence="3">The sequence shown here is derived from an EMBL/GenBank/DDBJ whole genome shotgun (WGS) entry which is preliminary data.</text>
</comment>
<dbReference type="GO" id="GO:0006270">
    <property type="term" value="P:DNA replication initiation"/>
    <property type="evidence" value="ECO:0007669"/>
    <property type="project" value="TreeGrafter"/>
</dbReference>
<dbReference type="InterPro" id="IPR013317">
    <property type="entry name" value="DnaA_dom"/>
</dbReference>
<proteinExistence type="predicted"/>
<name>A0A2A5WGJ3_9GAMM</name>
<sequence length="230" mass="26267">MINSNSIQLTLGISFDDDAKFENFFVTDSNKLLIKEIGRPKSSLYIWGSPQSGKTHLLQALCHQESSDGKSVIYIPFREYEKLTPEMLDGLEGLDLICLDDLQLVCGEPEWESALFVLFNEVKESGSKLVMSANASPQELRLDLKDWHSRIQSVPVFRLLNLYEEERVLALQFRARKRGIELTSSVAEFIYQRSNRGISQLIDVLNKLDQVSLVEKRKLTIPLIKTTMGW</sequence>
<gene>
    <name evidence="3" type="primary">hda</name>
    <name evidence="3" type="ORF">CNF02_01365</name>
</gene>
<organism evidence="3 4">
    <name type="scientific">OM182 bacterium MED-G28</name>
    <dbReference type="NCBI Taxonomy" id="1986256"/>
    <lineage>
        <taxon>Bacteria</taxon>
        <taxon>Pseudomonadati</taxon>
        <taxon>Pseudomonadota</taxon>
        <taxon>Gammaproteobacteria</taxon>
        <taxon>OMG group</taxon>
        <taxon>OM182 clade</taxon>
    </lineage>
</organism>
<accession>A0A2A5WGJ3</accession>
<dbReference type="InterPro" id="IPR017788">
    <property type="entry name" value="Hda"/>
</dbReference>
<evidence type="ECO:0000259" key="1">
    <source>
        <dbReference type="Pfam" id="PF00308"/>
    </source>
</evidence>
<dbReference type="InterPro" id="IPR055199">
    <property type="entry name" value="Hda_lid"/>
</dbReference>
<dbReference type="AlphaFoldDB" id="A0A2A5WGJ3"/>
<evidence type="ECO:0000313" key="3">
    <source>
        <dbReference type="EMBL" id="PDH35387.1"/>
    </source>
</evidence>
<reference evidence="3 4" key="1">
    <citation type="submission" date="2017-08" db="EMBL/GenBank/DDBJ databases">
        <title>Fine stratification of microbial communities through a metagenomic profile of the photic zone.</title>
        <authorList>
            <person name="Haro-Moreno J.M."/>
            <person name="Lopez-Perez M."/>
            <person name="De La Torre J."/>
            <person name="Picazo A."/>
            <person name="Camacho A."/>
            <person name="Rodriguez-Valera F."/>
        </authorList>
    </citation>
    <scope>NUCLEOTIDE SEQUENCE [LARGE SCALE GENOMIC DNA]</scope>
    <source>
        <strain evidence="3">MED-G28</strain>
    </source>
</reference>
<dbReference type="NCBIfam" id="TIGR03420">
    <property type="entry name" value="DnaA_homol_Hda"/>
    <property type="match status" value="1"/>
</dbReference>
<evidence type="ECO:0000313" key="4">
    <source>
        <dbReference type="Proteomes" id="UP000219329"/>
    </source>
</evidence>
<dbReference type="EMBL" id="NTJZ01000001">
    <property type="protein sequence ID" value="PDH35387.1"/>
    <property type="molecule type" value="Genomic_DNA"/>
</dbReference>
<dbReference type="Gene3D" id="3.40.50.300">
    <property type="entry name" value="P-loop containing nucleotide triphosphate hydrolases"/>
    <property type="match status" value="1"/>
</dbReference>
<dbReference type="GO" id="GO:0032297">
    <property type="term" value="P:negative regulation of DNA-templated DNA replication initiation"/>
    <property type="evidence" value="ECO:0007669"/>
    <property type="project" value="InterPro"/>
</dbReference>
<feature type="domain" description="Chromosomal replication initiator protein DnaA ATPAse" evidence="1">
    <location>
        <begin position="19"/>
        <end position="141"/>
    </location>
</feature>
<dbReference type="InterPro" id="IPR027417">
    <property type="entry name" value="P-loop_NTPase"/>
</dbReference>
<feature type="domain" description="Hda lid" evidence="2">
    <location>
        <begin position="164"/>
        <end position="228"/>
    </location>
</feature>
<dbReference type="PANTHER" id="PTHR30050">
    <property type="entry name" value="CHROMOSOMAL REPLICATION INITIATOR PROTEIN DNAA"/>
    <property type="match status" value="1"/>
</dbReference>
<dbReference type="Gene3D" id="1.10.8.60">
    <property type="match status" value="1"/>
</dbReference>
<protein>
    <submittedName>
        <fullName evidence="3">DnaA regulatory inactivator Hda</fullName>
    </submittedName>
</protein>